<evidence type="ECO:0000313" key="2">
    <source>
        <dbReference type="Proteomes" id="UP000451565"/>
    </source>
</evidence>
<proteinExistence type="predicted"/>
<dbReference type="Proteomes" id="UP000451565">
    <property type="component" value="Unassembled WGS sequence"/>
</dbReference>
<protein>
    <recommendedName>
        <fullName evidence="3">XRE family transcriptional regulator</fullName>
    </recommendedName>
</protein>
<reference evidence="1 2" key="1">
    <citation type="submission" date="2019-10" db="EMBL/GenBank/DDBJ databases">
        <title>Glaciimonas soli sp. nov., a psychrophilic bacterium isolated from the forest soil of a high elevation mountain in Taiwan.</title>
        <authorList>
            <person name="Wang L.-T."/>
            <person name="Shieh W.Y."/>
        </authorList>
    </citation>
    <scope>NUCLEOTIDE SEQUENCE [LARGE SCALE GENOMIC DNA]</scope>
    <source>
        <strain evidence="1 2">GS1</strain>
    </source>
</reference>
<organism evidence="1 2">
    <name type="scientific">Glaciimonas soli</name>
    <dbReference type="NCBI Taxonomy" id="2590999"/>
    <lineage>
        <taxon>Bacteria</taxon>
        <taxon>Pseudomonadati</taxon>
        <taxon>Pseudomonadota</taxon>
        <taxon>Betaproteobacteria</taxon>
        <taxon>Burkholderiales</taxon>
        <taxon>Oxalobacteraceae</taxon>
        <taxon>Glaciimonas</taxon>
    </lineage>
</organism>
<gene>
    <name evidence="1" type="ORF">GEV47_09785</name>
</gene>
<sequence>MKTTPFLSATTVKKLDEPVTYDPCYLLDALIEKLQVKNDAGLCRRLGIQPPVISKIRHHRKPVGAAILIRMHEESDLTISELRTLLGDRRKKFRISDKQFKPKQG</sequence>
<accession>A0A843YUQ6</accession>
<evidence type="ECO:0008006" key="3">
    <source>
        <dbReference type="Google" id="ProtNLM"/>
    </source>
</evidence>
<comment type="caution">
    <text evidence="1">The sequence shown here is derived from an EMBL/GenBank/DDBJ whole genome shotgun (WGS) entry which is preliminary data.</text>
</comment>
<dbReference type="RefSeq" id="WP_153234577.1">
    <property type="nucleotide sequence ID" value="NZ_WINI01000004.1"/>
</dbReference>
<evidence type="ECO:0000313" key="1">
    <source>
        <dbReference type="EMBL" id="MQR00972.1"/>
    </source>
</evidence>
<dbReference type="EMBL" id="WINI01000004">
    <property type="protein sequence ID" value="MQR00972.1"/>
    <property type="molecule type" value="Genomic_DNA"/>
</dbReference>
<dbReference type="AlphaFoldDB" id="A0A843YUQ6"/>
<keyword evidence="2" id="KW-1185">Reference proteome</keyword>
<name>A0A843YUQ6_9BURK</name>